<accession>M2U6X1</accession>
<dbReference type="GO" id="GO:0043772">
    <property type="term" value="F:acyl-phosphate glycerol-3-phosphate acyltransferase activity"/>
    <property type="evidence" value="ECO:0007669"/>
    <property type="project" value="UniProtKB-UniRule"/>
</dbReference>
<reference evidence="12 13" key="1">
    <citation type="journal article" date="2013" name="Genome Announc.">
        <title>Draft Genome Sequence of Strain JLT2015T, Belonging to the Family Sphingomonadaceae of the Alphaproteobacteria.</title>
        <authorList>
            <person name="Tang K."/>
            <person name="Liu K."/>
            <person name="Li S."/>
            <person name="Jiao N."/>
        </authorList>
    </citation>
    <scope>NUCLEOTIDE SEQUENCE [LARGE SCALE GENOMIC DNA]</scope>
    <source>
        <strain evidence="12 13">JLT2015</strain>
    </source>
</reference>
<dbReference type="PATRIC" id="fig|1234595.3.peg.713"/>
<keyword evidence="6 10" id="KW-0443">Lipid metabolism</keyword>
<evidence type="ECO:0000256" key="3">
    <source>
        <dbReference type="ARBA" id="ARBA00022679"/>
    </source>
</evidence>
<proteinExistence type="inferred from homology"/>
<dbReference type="UniPathway" id="UPA00085"/>
<keyword evidence="3 10" id="KW-0808">Transferase</keyword>
<dbReference type="Pfam" id="PF02660">
    <property type="entry name" value="G3P_acyltransf"/>
    <property type="match status" value="1"/>
</dbReference>
<comment type="subunit">
    <text evidence="10">Probably interacts with PlsX.</text>
</comment>
<dbReference type="EC" id="2.3.1.275" evidence="10"/>
<evidence type="ECO:0000256" key="9">
    <source>
        <dbReference type="ARBA" id="ARBA00023264"/>
    </source>
</evidence>
<comment type="function">
    <text evidence="10">Catalyzes the transfer of an acyl group from acyl-phosphate (acyl-PO(4)) to glycerol-3-phosphate (G3P) to form lysophosphatidic acid (LPA). This enzyme utilizes acyl-phosphate as fatty acyl donor, but not acyl-CoA or acyl-ACP.</text>
</comment>
<gene>
    <name evidence="10" type="primary">plsY</name>
    <name evidence="12" type="ORF">C725_0715</name>
</gene>
<dbReference type="PANTHER" id="PTHR30309:SF0">
    <property type="entry name" value="GLYCEROL-3-PHOSPHATE ACYLTRANSFERASE-RELATED"/>
    <property type="match status" value="1"/>
</dbReference>
<dbReference type="GO" id="GO:0008654">
    <property type="term" value="P:phospholipid biosynthetic process"/>
    <property type="evidence" value="ECO:0007669"/>
    <property type="project" value="UniProtKB-UniRule"/>
</dbReference>
<comment type="catalytic activity">
    <reaction evidence="10">
        <text>an acyl phosphate + sn-glycerol 3-phosphate = a 1-acyl-sn-glycero-3-phosphate + phosphate</text>
        <dbReference type="Rhea" id="RHEA:34075"/>
        <dbReference type="ChEBI" id="CHEBI:43474"/>
        <dbReference type="ChEBI" id="CHEBI:57597"/>
        <dbReference type="ChEBI" id="CHEBI:57970"/>
        <dbReference type="ChEBI" id="CHEBI:59918"/>
        <dbReference type="EC" id="2.3.1.275"/>
    </reaction>
</comment>
<dbReference type="InterPro" id="IPR003811">
    <property type="entry name" value="G3P_acylTferase_PlsY"/>
</dbReference>
<dbReference type="AlphaFoldDB" id="M2U6X1"/>
<dbReference type="SMART" id="SM01207">
    <property type="entry name" value="G3P_acyltransf"/>
    <property type="match status" value="1"/>
</dbReference>
<name>M2U6X1_9SPHN</name>
<keyword evidence="1 10" id="KW-1003">Cell membrane</keyword>
<evidence type="ECO:0000256" key="11">
    <source>
        <dbReference type="SAM" id="MobiDB-lite"/>
    </source>
</evidence>
<feature type="region of interest" description="Disordered" evidence="11">
    <location>
        <begin position="189"/>
        <end position="241"/>
    </location>
</feature>
<sequence length="241" mass="24945">MGTDFLSLPWFWLIAGYILGSIPFGLIVTALVGKGDVRKVGSGNIGTTNVLRAGGKGAAAATLILDAGKGALAVWLGGRYAMGGDILGGIGAFVGHCFPIFLMFRGGKGVATYLGIALALQPLAGLAFAVVWLLTAALFRYSSLAGLAASIAAPLVPLAMGRWDAALLLAGMAAMVIAKHEDNIGRLMRGEESRLGRKPADSPAHRSGDDDEDEWDRPGADGDDLRPAERAGDYGGPRLRG</sequence>
<evidence type="ECO:0000313" key="13">
    <source>
        <dbReference type="Proteomes" id="UP000011717"/>
    </source>
</evidence>
<evidence type="ECO:0000256" key="10">
    <source>
        <dbReference type="HAMAP-Rule" id="MF_01043"/>
    </source>
</evidence>
<evidence type="ECO:0000256" key="8">
    <source>
        <dbReference type="ARBA" id="ARBA00023209"/>
    </source>
</evidence>
<feature type="transmembrane region" description="Helical" evidence="10">
    <location>
        <begin position="12"/>
        <end position="32"/>
    </location>
</feature>
<comment type="caution">
    <text evidence="12">The sequence shown here is derived from an EMBL/GenBank/DDBJ whole genome shotgun (WGS) entry which is preliminary data.</text>
</comment>
<dbReference type="PANTHER" id="PTHR30309">
    <property type="entry name" value="INNER MEMBRANE PROTEIN YGIH"/>
    <property type="match status" value="1"/>
</dbReference>
<comment type="similarity">
    <text evidence="10">Belongs to the PlsY family.</text>
</comment>
<feature type="transmembrane region" description="Helical" evidence="10">
    <location>
        <begin position="141"/>
        <end position="159"/>
    </location>
</feature>
<dbReference type="OrthoDB" id="9777124at2"/>
<feature type="compositionally biased region" description="Basic and acidic residues" evidence="11">
    <location>
        <begin position="216"/>
        <end position="232"/>
    </location>
</feature>
<dbReference type="Proteomes" id="UP000011717">
    <property type="component" value="Unassembled WGS sequence"/>
</dbReference>
<evidence type="ECO:0000313" key="12">
    <source>
        <dbReference type="EMBL" id="EMD83743.1"/>
    </source>
</evidence>
<dbReference type="EMBL" id="AMRV01000002">
    <property type="protein sequence ID" value="EMD83743.1"/>
    <property type="molecule type" value="Genomic_DNA"/>
</dbReference>
<keyword evidence="13" id="KW-1185">Reference proteome</keyword>
<keyword evidence="12" id="KW-0012">Acyltransferase</keyword>
<feature type="transmembrane region" description="Helical" evidence="10">
    <location>
        <begin position="110"/>
        <end position="134"/>
    </location>
</feature>
<dbReference type="NCBIfam" id="TIGR00023">
    <property type="entry name" value="glycerol-3-phosphate 1-O-acyltransferase PlsY"/>
    <property type="match status" value="1"/>
</dbReference>
<evidence type="ECO:0000256" key="5">
    <source>
        <dbReference type="ARBA" id="ARBA00022989"/>
    </source>
</evidence>
<keyword evidence="9 10" id="KW-1208">Phospholipid metabolism</keyword>
<comment type="subcellular location">
    <subcellularLocation>
        <location evidence="10">Cell membrane</location>
        <topology evidence="10">Multi-pass membrane protein</topology>
    </subcellularLocation>
</comment>
<evidence type="ECO:0000256" key="7">
    <source>
        <dbReference type="ARBA" id="ARBA00023136"/>
    </source>
</evidence>
<keyword evidence="4 10" id="KW-0812">Transmembrane</keyword>
<keyword evidence="5 10" id="KW-1133">Transmembrane helix</keyword>
<comment type="pathway">
    <text evidence="10">Lipid metabolism; phospholipid metabolism.</text>
</comment>
<feature type="compositionally biased region" description="Basic and acidic residues" evidence="11">
    <location>
        <begin position="189"/>
        <end position="208"/>
    </location>
</feature>
<feature type="transmembrane region" description="Helical" evidence="10">
    <location>
        <begin position="86"/>
        <end position="104"/>
    </location>
</feature>
<keyword evidence="8 10" id="KW-0594">Phospholipid biosynthesis</keyword>
<evidence type="ECO:0000256" key="1">
    <source>
        <dbReference type="ARBA" id="ARBA00022475"/>
    </source>
</evidence>
<keyword evidence="7 10" id="KW-0472">Membrane</keyword>
<evidence type="ECO:0000256" key="6">
    <source>
        <dbReference type="ARBA" id="ARBA00023098"/>
    </source>
</evidence>
<evidence type="ECO:0000256" key="4">
    <source>
        <dbReference type="ARBA" id="ARBA00022692"/>
    </source>
</evidence>
<dbReference type="GO" id="GO:0005886">
    <property type="term" value="C:plasma membrane"/>
    <property type="evidence" value="ECO:0007669"/>
    <property type="project" value="UniProtKB-SubCell"/>
</dbReference>
<evidence type="ECO:0000256" key="2">
    <source>
        <dbReference type="ARBA" id="ARBA00022516"/>
    </source>
</evidence>
<dbReference type="RefSeq" id="WP_008600204.1">
    <property type="nucleotide sequence ID" value="NZ_AMRV01000002.1"/>
</dbReference>
<dbReference type="HAMAP" id="MF_01043">
    <property type="entry name" value="PlsY"/>
    <property type="match status" value="1"/>
</dbReference>
<keyword evidence="2 10" id="KW-0444">Lipid biosynthesis</keyword>
<organism evidence="12 13">
    <name type="scientific">Pacificimonas flava</name>
    <dbReference type="NCBI Taxonomy" id="1234595"/>
    <lineage>
        <taxon>Bacteria</taxon>
        <taxon>Pseudomonadati</taxon>
        <taxon>Pseudomonadota</taxon>
        <taxon>Alphaproteobacteria</taxon>
        <taxon>Sphingomonadales</taxon>
        <taxon>Sphingosinicellaceae</taxon>
        <taxon>Pacificimonas</taxon>
    </lineage>
</organism>
<protein>
    <recommendedName>
        <fullName evidence="10">Glycerol-3-phosphate acyltransferase</fullName>
    </recommendedName>
    <alternativeName>
        <fullName evidence="10">Acyl-PO4 G3P acyltransferase</fullName>
    </alternativeName>
    <alternativeName>
        <fullName evidence="10">Acyl-phosphate--glycerol-3-phosphate acyltransferase</fullName>
    </alternativeName>
    <alternativeName>
        <fullName evidence="10">G3P acyltransferase</fullName>
        <shortName evidence="10">GPAT</shortName>
        <ecNumber evidence="10">2.3.1.275</ecNumber>
    </alternativeName>
    <alternativeName>
        <fullName evidence="10">Lysophosphatidic acid synthase</fullName>
        <shortName evidence="10">LPA synthase</shortName>
    </alternativeName>
</protein>